<evidence type="ECO:0000313" key="3">
    <source>
        <dbReference type="Proteomes" id="UP000478892"/>
    </source>
</evidence>
<proteinExistence type="predicted"/>
<dbReference type="Proteomes" id="UP000478892">
    <property type="component" value="Unassembled WGS sequence"/>
</dbReference>
<dbReference type="InterPro" id="IPR011928">
    <property type="entry name" value="Phage_phiJL001_Gp84"/>
</dbReference>
<dbReference type="Pfam" id="PF09931">
    <property type="entry name" value="Phage_phiJL001_Gp84_N"/>
    <property type="match status" value="1"/>
</dbReference>
<organism evidence="2 3">
    <name type="scientific">Parasedimentitalea huanghaiensis</name>
    <dbReference type="NCBI Taxonomy" id="2682100"/>
    <lineage>
        <taxon>Bacteria</taxon>
        <taxon>Pseudomonadati</taxon>
        <taxon>Pseudomonadota</taxon>
        <taxon>Alphaproteobacteria</taxon>
        <taxon>Rhodobacterales</taxon>
        <taxon>Paracoccaceae</taxon>
        <taxon>Parasedimentitalea</taxon>
    </lineage>
</organism>
<dbReference type="RefSeq" id="WP_157021026.1">
    <property type="nucleotide sequence ID" value="NZ_WQLV01000001.1"/>
</dbReference>
<dbReference type="InterPro" id="IPR018964">
    <property type="entry name" value="Phage_phiJL001_Gp84_C"/>
</dbReference>
<feature type="domain" description="Bacteriophage phiJL001 Gp84 C-terminal" evidence="1">
    <location>
        <begin position="196"/>
        <end position="278"/>
    </location>
</feature>
<comment type="caution">
    <text evidence="2">The sequence shown here is derived from an EMBL/GenBank/DDBJ whole genome shotgun (WGS) entry which is preliminary data.</text>
</comment>
<name>A0A6L6WBY1_9RHOB</name>
<evidence type="ECO:0000313" key="2">
    <source>
        <dbReference type="EMBL" id="MVO14738.1"/>
    </source>
</evidence>
<dbReference type="NCBIfam" id="TIGR02218">
    <property type="entry name" value="phg_TIGR02218"/>
    <property type="match status" value="1"/>
</dbReference>
<evidence type="ECO:0000259" key="1">
    <source>
        <dbReference type="Pfam" id="PF09356"/>
    </source>
</evidence>
<sequence length="296" mass="32375">MTAGVSAAFQAHVEQGLTTLCRAWLVTRADGVTYGFTDHDQNLAFEGYSFQAGTGLTALALQQATGLSVDNTEAIGGLSDAAIRETDIEAGRFDGAEVRCWMVNWADVTTRWLMFRGSMGQLRRAGGAFHAELRGLSEALNRPLGRVYQKPCTAVLGDETCRFALDTPGYTEQLPVEQVERQQEFRWQDLAGFEPGWFARGQLEVLSGAAQGLGGVIKQDRSTGTFRVIELWQPLRAEIAAGDMVQLVAGCDKRMQSCRLKFNNLVNFQGFPDIPGEDWVMSVPKQNGTATGGSRR</sequence>
<dbReference type="Pfam" id="PF09356">
    <property type="entry name" value="Phage_BR0599"/>
    <property type="match status" value="1"/>
</dbReference>
<dbReference type="EMBL" id="WQLV01000001">
    <property type="protein sequence ID" value="MVO14738.1"/>
    <property type="molecule type" value="Genomic_DNA"/>
</dbReference>
<gene>
    <name evidence="2" type="ORF">GO984_02855</name>
</gene>
<dbReference type="AlphaFoldDB" id="A0A6L6WBY1"/>
<protein>
    <submittedName>
        <fullName evidence="2">DUF2163 domain-containing protein</fullName>
    </submittedName>
</protein>
<keyword evidence="3" id="KW-1185">Reference proteome</keyword>
<reference evidence="2 3" key="1">
    <citation type="submission" date="2019-12" db="EMBL/GenBank/DDBJ databases">
        <authorList>
            <person name="Zhang Y.-J."/>
        </authorList>
    </citation>
    <scope>NUCLEOTIDE SEQUENCE [LARGE SCALE GENOMIC DNA]</scope>
    <source>
        <strain evidence="2 3">CY05</strain>
    </source>
</reference>
<accession>A0A6L6WBY1</accession>